<dbReference type="FunFam" id="3.30.230.80:FF:000001">
    <property type="entry name" value="Heat shock protein 90 alpha"/>
    <property type="match status" value="1"/>
</dbReference>
<evidence type="ECO:0000256" key="6">
    <source>
        <dbReference type="ARBA" id="ARBA00023186"/>
    </source>
</evidence>
<dbReference type="PROSITE" id="PS00298">
    <property type="entry name" value="HSP90"/>
    <property type="match status" value="1"/>
</dbReference>
<feature type="domain" description="Histidine kinase/HSP90-like ATPase" evidence="9">
    <location>
        <begin position="26"/>
        <end position="181"/>
    </location>
</feature>
<dbReference type="SUPFAM" id="SSF110942">
    <property type="entry name" value="HSP90 C-terminal domain"/>
    <property type="match status" value="1"/>
</dbReference>
<dbReference type="NCBIfam" id="NF003555">
    <property type="entry name" value="PRK05218.1"/>
    <property type="match status" value="1"/>
</dbReference>
<dbReference type="FunFam" id="1.20.120.790:FF:000001">
    <property type="entry name" value="Heat shock protein 90 alpha"/>
    <property type="match status" value="1"/>
</dbReference>
<evidence type="ECO:0000313" key="10">
    <source>
        <dbReference type="EMBL" id="SBO25335.1"/>
    </source>
</evidence>
<dbReference type="InterPro" id="IPR037196">
    <property type="entry name" value="HSP90_C"/>
</dbReference>
<proteinExistence type="inferred from homology"/>
<dbReference type="OrthoDB" id="28737at2759"/>
<dbReference type="Gene3D" id="3.30.565.10">
    <property type="entry name" value="Histidine kinase-like ATPase, C-terminal domain"/>
    <property type="match status" value="1"/>
</dbReference>
<dbReference type="EMBL" id="CWHQ02000014">
    <property type="protein sequence ID" value="SBO25335.1"/>
    <property type="molecule type" value="Genomic_DNA"/>
</dbReference>
<keyword evidence="3" id="KW-0963">Cytoplasm</keyword>
<dbReference type="PRINTS" id="PR00775">
    <property type="entry name" value="HEATSHOCK90"/>
</dbReference>
<dbReference type="SUPFAM" id="SSF55874">
    <property type="entry name" value="ATPase domain of HSP90 chaperone/DNA topoisomerase II/histidine kinase"/>
    <property type="match status" value="1"/>
</dbReference>
<name>A0A1A7VTA9_PLAKH</name>
<feature type="binding site" evidence="7">
    <location>
        <position position="79"/>
    </location>
    <ligand>
        <name>ATP</name>
        <dbReference type="ChEBI" id="CHEBI:30616"/>
    </ligand>
</feature>
<keyword evidence="5 7" id="KW-0067">ATP-binding</keyword>
<feature type="binding site" evidence="7">
    <location>
        <position position="171"/>
    </location>
    <ligand>
        <name>ATP</name>
        <dbReference type="ChEBI" id="CHEBI:30616"/>
    </ligand>
</feature>
<dbReference type="Pfam" id="PF02518">
    <property type="entry name" value="HATPase_c"/>
    <property type="match status" value="1"/>
</dbReference>
<feature type="binding site" evidence="7">
    <location>
        <position position="37"/>
    </location>
    <ligand>
        <name>ATP</name>
        <dbReference type="ChEBI" id="CHEBI:30616"/>
    </ligand>
</feature>
<feature type="compositionally biased region" description="Basic and acidic residues" evidence="8">
    <location>
        <begin position="261"/>
        <end position="272"/>
    </location>
</feature>
<feature type="binding site" evidence="7">
    <location>
        <position position="413"/>
    </location>
    <ligand>
        <name>ATP</name>
        <dbReference type="ChEBI" id="CHEBI:30616"/>
    </ligand>
</feature>
<evidence type="ECO:0000256" key="7">
    <source>
        <dbReference type="PIRSR" id="PIRSR002583-1"/>
    </source>
</evidence>
<dbReference type="GO" id="GO:0016887">
    <property type="term" value="F:ATP hydrolysis activity"/>
    <property type="evidence" value="ECO:0007669"/>
    <property type="project" value="InterPro"/>
</dbReference>
<dbReference type="AlphaFoldDB" id="A0A1A7VTA9"/>
<keyword evidence="10" id="KW-0346">Stress response</keyword>
<keyword evidence="6" id="KW-0143">Chaperone</keyword>
<feature type="binding site" evidence="7">
    <location>
        <position position="92"/>
    </location>
    <ligand>
        <name>ATP</name>
        <dbReference type="ChEBI" id="CHEBI:30616"/>
    </ligand>
</feature>
<dbReference type="PANTHER" id="PTHR11528">
    <property type="entry name" value="HEAT SHOCK PROTEIN 90 FAMILY MEMBER"/>
    <property type="match status" value="1"/>
</dbReference>
<comment type="subcellular location">
    <subcellularLocation>
        <location evidence="1">Cytoplasm</location>
    </subcellularLocation>
</comment>
<protein>
    <submittedName>
        <fullName evidence="10">Heat shock protein 90, putative</fullName>
    </submittedName>
</protein>
<dbReference type="GO" id="GO:0140662">
    <property type="term" value="F:ATP-dependent protein folding chaperone"/>
    <property type="evidence" value="ECO:0007669"/>
    <property type="project" value="InterPro"/>
</dbReference>
<evidence type="ECO:0000256" key="2">
    <source>
        <dbReference type="ARBA" id="ARBA00008239"/>
    </source>
</evidence>
<dbReference type="FunFam" id="3.30.565.10:FF:000001">
    <property type="entry name" value="Heat shock protein HSP 90-alpha"/>
    <property type="match status" value="1"/>
</dbReference>
<feature type="binding site" evidence="7">
    <location>
        <position position="84"/>
    </location>
    <ligand>
        <name>ATP</name>
        <dbReference type="ChEBI" id="CHEBI:30616"/>
    </ligand>
</feature>
<dbReference type="Gene3D" id="3.40.50.11260">
    <property type="match status" value="1"/>
</dbReference>
<dbReference type="InterPro" id="IPR020575">
    <property type="entry name" value="Hsp90_N"/>
</dbReference>
<evidence type="ECO:0000256" key="3">
    <source>
        <dbReference type="ARBA" id="ARBA00022490"/>
    </source>
</evidence>
<evidence type="ECO:0000313" key="13">
    <source>
        <dbReference type="Proteomes" id="UP000182142"/>
    </source>
</evidence>
<sequence>MSKETFAFNADIRQLMSLIINTFYSNKEIFLRELISNASDALDKIRYESITDTQKLSAEPEFYIRIIPDKTNNTLTIEDSGIGMTKNDLINNLGTIARSGTKAFMEAIQASGDISMIGQFGVGFYSAYLVADHVVVVSKNNDDEQYVWESAAGGSFTVTKDESNEKIGRGTKIILHLKDDQLEYLEEKRIKDLVKKHSEFISFPIKLYCERQNEKEITASEDEAEEEDADGEKKKEGKDELEEGEDADKEKKEDNEEEEDKEKGDDHPKVEDVTEELENAEKKKKKEKRKKKIHTVEHEWEELNKQKPLWMRKPEEVTNEEYASFYKSLTNDWEDHLAVKHFSVEGQLEFKALLFIPKRAPFDMFENRKKRNNIKLYVRRVFIMDDCEEIIPEWLNFVKGVVDSEDLPLNISRESLQQNKILKVIKKNLIKKCLDMFSELAENKDNYKKFYEQFSKNLKLGIHEDNANRAKITELLRFQTSKSGDEMIGLKEYVDRMKENQKDIYYITGESINAVSNSPFLEALTKKGFEVIYMVDPIDEYAVQQLKDFEGKKLKCCTKEGLDIDDSEEAKKTFETMKAEYEGLCKVIKDVLHEKVEKVVVGQRITDSPCVLVTSEFGWSANMERIMKAQALRDNSMTSYMLSKKIMEINARHPIITALKQKADADKSDKTVKDLIWLLFDTSLLTSGFALEEPTTFSKRIHRMIKLGLSIDEDENNDIELPPLEETIDATDSKMEEVD</sequence>
<evidence type="ECO:0000256" key="5">
    <source>
        <dbReference type="ARBA" id="ARBA00022840"/>
    </source>
</evidence>
<dbReference type="HAMAP" id="MF_00505">
    <property type="entry name" value="HSP90"/>
    <property type="match status" value="1"/>
</dbReference>
<reference evidence="12" key="2">
    <citation type="submission" date="2016-05" db="EMBL/GenBank/DDBJ databases">
        <authorList>
            <person name="Sharaf H."/>
        </authorList>
    </citation>
    <scope>NUCLEOTIDE SEQUENCE [LARGE SCALE GENOMIC DNA]</scope>
    <source>
        <strain evidence="12">H</strain>
    </source>
</reference>
<dbReference type="GO" id="GO:0005524">
    <property type="term" value="F:ATP binding"/>
    <property type="evidence" value="ECO:0007669"/>
    <property type="project" value="UniProtKB-KW"/>
</dbReference>
<dbReference type="PIRSF" id="PIRSF002583">
    <property type="entry name" value="Hsp90"/>
    <property type="match status" value="1"/>
</dbReference>
<reference evidence="10" key="3">
    <citation type="submission" date="2016-05" db="EMBL/GenBank/DDBJ databases">
        <authorList>
            <person name="Lavstsen T."/>
            <person name="Jespersen J.S."/>
        </authorList>
    </citation>
    <scope>NUCLEOTIDE SEQUENCE [LARGE SCALE GENOMIC DNA]</scope>
</reference>
<evidence type="ECO:0000256" key="1">
    <source>
        <dbReference type="ARBA" id="ARBA00004496"/>
    </source>
</evidence>
<dbReference type="InterPro" id="IPR001404">
    <property type="entry name" value="Hsp90_fam"/>
</dbReference>
<dbReference type="CDD" id="cd16927">
    <property type="entry name" value="HATPase_Hsp90-like"/>
    <property type="match status" value="1"/>
</dbReference>
<evidence type="ECO:0000256" key="8">
    <source>
        <dbReference type="SAM" id="MobiDB-lite"/>
    </source>
</evidence>
<dbReference type="Proteomes" id="UP000182142">
    <property type="component" value="Unassembled WGS sequence"/>
</dbReference>
<dbReference type="SMART" id="SM00387">
    <property type="entry name" value="HATPase_c"/>
    <property type="match status" value="1"/>
</dbReference>
<gene>
    <name evidence="10" type="ORF">PKNA1_C2_0107000</name>
    <name evidence="11" type="ORF">PKNA1_H1_0107000</name>
</gene>
<keyword evidence="4 7" id="KW-0547">Nucleotide-binding</keyword>
<dbReference type="Proteomes" id="UP000182128">
    <property type="component" value="Unassembled WGS sequence"/>
</dbReference>
<accession>A0A1A7VTA9</accession>
<dbReference type="VEuPathDB" id="PlasmoDB:PKNH_0107000"/>
<dbReference type="Pfam" id="PF00183">
    <property type="entry name" value="HSP90"/>
    <property type="match status" value="1"/>
</dbReference>
<organism evidence="10 12">
    <name type="scientific">Plasmodium knowlesi (strain H)</name>
    <dbReference type="NCBI Taxonomy" id="5851"/>
    <lineage>
        <taxon>Eukaryota</taxon>
        <taxon>Sar</taxon>
        <taxon>Alveolata</taxon>
        <taxon>Apicomplexa</taxon>
        <taxon>Aconoidasida</taxon>
        <taxon>Haemosporida</taxon>
        <taxon>Plasmodiidae</taxon>
        <taxon>Plasmodium</taxon>
        <taxon>Plasmodium (Plasmodium)</taxon>
    </lineage>
</organism>
<dbReference type="GO" id="GO:0051082">
    <property type="term" value="F:unfolded protein binding"/>
    <property type="evidence" value="ECO:0007669"/>
    <property type="project" value="InterPro"/>
</dbReference>
<comment type="similarity">
    <text evidence="2">Belongs to the heat shock protein 90 family.</text>
</comment>
<feature type="compositionally biased region" description="Acidic residues" evidence="8">
    <location>
        <begin position="219"/>
        <end position="230"/>
    </location>
</feature>
<feature type="binding site" evidence="7">
    <location>
        <begin position="99"/>
        <end position="100"/>
    </location>
    <ligand>
        <name>ATP</name>
        <dbReference type="ChEBI" id="CHEBI:30616"/>
    </ligand>
</feature>
<dbReference type="GO" id="GO:0005737">
    <property type="term" value="C:cytoplasm"/>
    <property type="evidence" value="ECO:0007669"/>
    <property type="project" value="UniProtKB-SubCell"/>
</dbReference>
<feature type="binding site" evidence="7">
    <location>
        <begin position="119"/>
        <end position="124"/>
    </location>
    <ligand>
        <name>ATP</name>
        <dbReference type="ChEBI" id="CHEBI:30616"/>
    </ligand>
</feature>
<dbReference type="Gene3D" id="1.20.120.790">
    <property type="entry name" value="Heat shock protein 90, C-terminal domain"/>
    <property type="match status" value="1"/>
</dbReference>
<reference evidence="13" key="1">
    <citation type="submission" date="2016-05" db="EMBL/GenBank/DDBJ databases">
        <authorList>
            <person name="Sharaf Hazem."/>
        </authorList>
    </citation>
    <scope>NUCLEOTIDE SEQUENCE [LARGE SCALE GENOMIC DNA]</scope>
    <source>
        <strain evidence="13">H</strain>
    </source>
</reference>
<dbReference type="InterPro" id="IPR003594">
    <property type="entry name" value="HATPase_dom"/>
</dbReference>
<dbReference type="SUPFAM" id="SSF54211">
    <property type="entry name" value="Ribosomal protein S5 domain 2-like"/>
    <property type="match status" value="1"/>
</dbReference>
<feature type="compositionally biased region" description="Basic residues" evidence="8">
    <location>
        <begin position="282"/>
        <end position="291"/>
    </location>
</feature>
<evidence type="ECO:0000256" key="4">
    <source>
        <dbReference type="ARBA" id="ARBA00022741"/>
    </source>
</evidence>
<dbReference type="FunFam" id="3.40.50.11260:FF:000001">
    <property type="entry name" value="Heat shock protein 90 alpha"/>
    <property type="match status" value="1"/>
</dbReference>
<feature type="region of interest" description="Disordered" evidence="8">
    <location>
        <begin position="217"/>
        <end position="291"/>
    </location>
</feature>
<evidence type="ECO:0000259" key="9">
    <source>
        <dbReference type="SMART" id="SM00387"/>
    </source>
</evidence>
<evidence type="ECO:0000313" key="11">
    <source>
        <dbReference type="EMBL" id="SBO27645.1"/>
    </source>
</evidence>
<evidence type="ECO:0000313" key="12">
    <source>
        <dbReference type="Proteomes" id="UP000182128"/>
    </source>
</evidence>
<dbReference type="InterPro" id="IPR036890">
    <property type="entry name" value="HATPase_C_sf"/>
</dbReference>
<dbReference type="InterPro" id="IPR020568">
    <property type="entry name" value="Ribosomal_Su5_D2-typ_SF"/>
</dbReference>
<feature type="binding site" evidence="7">
    <location>
        <position position="33"/>
    </location>
    <ligand>
        <name>ATP</name>
        <dbReference type="ChEBI" id="CHEBI:30616"/>
    </ligand>
</feature>
<dbReference type="EMBL" id="CWHR02000012">
    <property type="protein sequence ID" value="SBO27645.1"/>
    <property type="molecule type" value="Genomic_DNA"/>
</dbReference>
<dbReference type="Gene3D" id="3.30.230.80">
    <property type="match status" value="1"/>
</dbReference>
<dbReference type="InterPro" id="IPR019805">
    <property type="entry name" value="Heat_shock_protein_90_CS"/>
</dbReference>